<dbReference type="GO" id="GO:0005662">
    <property type="term" value="C:DNA replication factor A complex"/>
    <property type="evidence" value="ECO:0007669"/>
    <property type="project" value="TreeGrafter"/>
</dbReference>
<dbReference type="InterPro" id="IPR012340">
    <property type="entry name" value="NA-bd_OB-fold"/>
</dbReference>
<comment type="similarity">
    <text evidence="2">Belongs to the replication factor A protein 3 family.</text>
</comment>
<dbReference type="GO" id="GO:0003697">
    <property type="term" value="F:single-stranded DNA binding"/>
    <property type="evidence" value="ECO:0007669"/>
    <property type="project" value="TreeGrafter"/>
</dbReference>
<evidence type="ECO:0000256" key="1">
    <source>
        <dbReference type="ARBA" id="ARBA00004123"/>
    </source>
</evidence>
<accession>A0A8H5ET08</accession>
<dbReference type="Proteomes" id="UP000567179">
    <property type="component" value="Unassembled WGS sequence"/>
</dbReference>
<dbReference type="SUPFAM" id="SSF50249">
    <property type="entry name" value="Nucleic acid-binding proteins"/>
    <property type="match status" value="1"/>
</dbReference>
<dbReference type="OrthoDB" id="188186at2759"/>
<dbReference type="Gene3D" id="2.40.50.140">
    <property type="entry name" value="Nucleic acid-binding proteins"/>
    <property type="match status" value="1"/>
</dbReference>
<keyword evidence="5" id="KW-1185">Reference proteome</keyword>
<dbReference type="PANTHER" id="PTHR15114">
    <property type="entry name" value="REPLICATION PROTEIN A3"/>
    <property type="match status" value="1"/>
</dbReference>
<dbReference type="InterPro" id="IPR013970">
    <property type="entry name" value="Rfa2"/>
</dbReference>
<comment type="caution">
    <text evidence="4">The sequence shown here is derived from an EMBL/GenBank/DDBJ whole genome shotgun (WGS) entry which is preliminary data.</text>
</comment>
<dbReference type="AlphaFoldDB" id="A0A8H5ET08"/>
<dbReference type="PANTHER" id="PTHR15114:SF1">
    <property type="entry name" value="REPLICATION PROTEIN A 14 KDA SUBUNIT"/>
    <property type="match status" value="1"/>
</dbReference>
<evidence type="ECO:0000256" key="3">
    <source>
        <dbReference type="ARBA" id="ARBA00023242"/>
    </source>
</evidence>
<dbReference type="GO" id="GO:0035861">
    <property type="term" value="C:site of double-strand break"/>
    <property type="evidence" value="ECO:0007669"/>
    <property type="project" value="TreeGrafter"/>
</dbReference>
<dbReference type="Pfam" id="PF08661">
    <property type="entry name" value="Rep_fac-A_3"/>
    <property type="match status" value="1"/>
</dbReference>
<organism evidence="4 5">
    <name type="scientific">Psilocybe cf. subviscida</name>
    <dbReference type="NCBI Taxonomy" id="2480587"/>
    <lineage>
        <taxon>Eukaryota</taxon>
        <taxon>Fungi</taxon>
        <taxon>Dikarya</taxon>
        <taxon>Basidiomycota</taxon>
        <taxon>Agaricomycotina</taxon>
        <taxon>Agaricomycetes</taxon>
        <taxon>Agaricomycetidae</taxon>
        <taxon>Agaricales</taxon>
        <taxon>Agaricineae</taxon>
        <taxon>Strophariaceae</taxon>
        <taxon>Psilocybe</taxon>
    </lineage>
</organism>
<dbReference type="EMBL" id="JAACJJ010000057">
    <property type="protein sequence ID" value="KAF5310963.1"/>
    <property type="molecule type" value="Genomic_DNA"/>
</dbReference>
<proteinExistence type="inferred from homology"/>
<protein>
    <recommendedName>
        <fullName evidence="6">Replication factor A protein 3</fullName>
    </recommendedName>
</protein>
<evidence type="ECO:0000313" key="4">
    <source>
        <dbReference type="EMBL" id="KAF5310963.1"/>
    </source>
</evidence>
<dbReference type="GO" id="GO:0006284">
    <property type="term" value="P:base-excision repair"/>
    <property type="evidence" value="ECO:0007669"/>
    <property type="project" value="TreeGrafter"/>
</dbReference>
<dbReference type="GO" id="GO:0000724">
    <property type="term" value="P:double-strand break repair via homologous recombination"/>
    <property type="evidence" value="ECO:0007669"/>
    <property type="project" value="TreeGrafter"/>
</dbReference>
<comment type="subcellular location">
    <subcellularLocation>
        <location evidence="1">Nucleus</location>
    </subcellularLocation>
</comment>
<reference evidence="4 5" key="1">
    <citation type="journal article" date="2020" name="ISME J.">
        <title>Uncovering the hidden diversity of litter-decomposition mechanisms in mushroom-forming fungi.</title>
        <authorList>
            <person name="Floudas D."/>
            <person name="Bentzer J."/>
            <person name="Ahren D."/>
            <person name="Johansson T."/>
            <person name="Persson P."/>
            <person name="Tunlid A."/>
        </authorList>
    </citation>
    <scope>NUCLEOTIDE SEQUENCE [LARGE SCALE GENOMIC DNA]</scope>
    <source>
        <strain evidence="4 5">CBS 101986</strain>
    </source>
</reference>
<dbReference type="GO" id="GO:0006298">
    <property type="term" value="P:mismatch repair"/>
    <property type="evidence" value="ECO:0007669"/>
    <property type="project" value="TreeGrafter"/>
</dbReference>
<evidence type="ECO:0008006" key="6">
    <source>
        <dbReference type="Google" id="ProtNLM"/>
    </source>
</evidence>
<dbReference type="CDD" id="cd04479">
    <property type="entry name" value="RPA3"/>
    <property type="match status" value="1"/>
</dbReference>
<evidence type="ECO:0000256" key="2">
    <source>
        <dbReference type="ARBA" id="ARBA00009761"/>
    </source>
</evidence>
<dbReference type="GO" id="GO:0006260">
    <property type="term" value="P:DNA replication"/>
    <property type="evidence" value="ECO:0007669"/>
    <property type="project" value="InterPro"/>
</dbReference>
<sequence length="116" mass="12678">MFEDGSENQHLSVRVNSARLADFVGQTVRLPCKAISIDAGRITVEASDGGQIAVQVPSNADVRDTYIEIIGKVVNPTTISMLACINLGSELDMKLVNDTIELIHDPRFYKRMFGPA</sequence>
<dbReference type="GO" id="GO:0003684">
    <property type="term" value="F:damaged DNA binding"/>
    <property type="evidence" value="ECO:0007669"/>
    <property type="project" value="TreeGrafter"/>
</dbReference>
<dbReference type="GO" id="GO:0006289">
    <property type="term" value="P:nucleotide-excision repair"/>
    <property type="evidence" value="ECO:0007669"/>
    <property type="project" value="TreeGrafter"/>
</dbReference>
<name>A0A8H5ET08_9AGAR</name>
<evidence type="ECO:0000313" key="5">
    <source>
        <dbReference type="Proteomes" id="UP000567179"/>
    </source>
</evidence>
<gene>
    <name evidence="4" type="ORF">D9619_007948</name>
</gene>
<keyword evidence="3" id="KW-0539">Nucleus</keyword>